<protein>
    <submittedName>
        <fullName evidence="2">Uncharacterized protein</fullName>
    </submittedName>
</protein>
<dbReference type="RefSeq" id="WP_157745583.1">
    <property type="nucleotide sequence ID" value="NZ_AP018052.1"/>
</dbReference>
<gene>
    <name evidence="2" type="ORF">FOKN1_1911</name>
</gene>
<dbReference type="Proteomes" id="UP000218765">
    <property type="component" value="Chromosome"/>
</dbReference>
<feature type="compositionally biased region" description="Basic and acidic residues" evidence="1">
    <location>
        <begin position="36"/>
        <end position="51"/>
    </location>
</feature>
<dbReference type="AlphaFoldDB" id="A0A1Z4VS25"/>
<dbReference type="EMBL" id="AP018052">
    <property type="protein sequence ID" value="BAZ94293.1"/>
    <property type="molecule type" value="Genomic_DNA"/>
</dbReference>
<evidence type="ECO:0000313" key="3">
    <source>
        <dbReference type="Proteomes" id="UP000218765"/>
    </source>
</evidence>
<dbReference type="KEGG" id="ttc:FOKN1_1911"/>
<feature type="region of interest" description="Disordered" evidence="1">
    <location>
        <begin position="1"/>
        <end position="51"/>
    </location>
</feature>
<sequence>MNSPTPDQIRRAALNTVQAPRNRTDEARRALRQRARPPEREALERKLRGTP</sequence>
<proteinExistence type="predicted"/>
<evidence type="ECO:0000313" key="2">
    <source>
        <dbReference type="EMBL" id="BAZ94293.1"/>
    </source>
</evidence>
<name>A0A1Z4VS25_9GAMM</name>
<reference evidence="2 3" key="1">
    <citation type="submission" date="2017-05" db="EMBL/GenBank/DDBJ databases">
        <title>Thiocyanate degradation by Thiohalobacter thiocyanaticus FOKN1.</title>
        <authorList>
            <person name="Oshiki M."/>
            <person name="Fukushima T."/>
            <person name="Kawano S."/>
            <person name="Nakagawa J."/>
        </authorList>
    </citation>
    <scope>NUCLEOTIDE SEQUENCE [LARGE SCALE GENOMIC DNA]</scope>
    <source>
        <strain evidence="2 3">FOKN1</strain>
    </source>
</reference>
<evidence type="ECO:0000256" key="1">
    <source>
        <dbReference type="SAM" id="MobiDB-lite"/>
    </source>
</evidence>
<organism evidence="2 3">
    <name type="scientific">Thiohalobacter thiocyanaticus</name>
    <dbReference type="NCBI Taxonomy" id="585455"/>
    <lineage>
        <taxon>Bacteria</taxon>
        <taxon>Pseudomonadati</taxon>
        <taxon>Pseudomonadota</taxon>
        <taxon>Gammaproteobacteria</taxon>
        <taxon>Thiohalobacterales</taxon>
        <taxon>Thiohalobacteraceae</taxon>
        <taxon>Thiohalobacter</taxon>
    </lineage>
</organism>
<accession>A0A1Z4VS25</accession>
<keyword evidence="3" id="KW-1185">Reference proteome</keyword>